<proteinExistence type="predicted"/>
<dbReference type="PANTHER" id="PTHR47327">
    <property type="entry name" value="FI18240P1-RELATED"/>
    <property type="match status" value="1"/>
</dbReference>
<dbReference type="Pfam" id="PF25057">
    <property type="entry name" value="CUT_N"/>
    <property type="match status" value="1"/>
</dbReference>
<feature type="chain" id="PRO_5032564063" evidence="4">
    <location>
        <begin position="33"/>
        <end position="890"/>
    </location>
</feature>
<keyword evidence="4" id="KW-0732">Signal</keyword>
<feature type="domain" description="Apple" evidence="5">
    <location>
        <begin position="261"/>
        <end position="344"/>
    </location>
</feature>
<dbReference type="SMART" id="SM00241">
    <property type="entry name" value="ZP"/>
    <property type="match status" value="1"/>
</dbReference>
<dbReference type="InterPro" id="IPR052774">
    <property type="entry name" value="Celegans_DevNeuronal_Protein"/>
</dbReference>
<sequence>MRQLNRTRHTYNVTSCILCLSLLIATPAASTAARHSRLDLAGNEKQIATTTTSTAENVNAQPAVDTFNKQANTKDNPISSDEKQLIGNSAESIAEPANVVASVQNATEEDSLLTEKIASPQISDKKKEEEQLQQENKELQIDIGDEEIEFVDNGGGDNSINGDEGSNFQECDNDFIGFEITTGFVFSAPGKLLNSLPGTLMLTDCLDACRKDPACHSANYETGLCVLFSANADKLPGALAKSQFPVFTLYAQKACLNVRPCSRAWSVDRVQGYKLNGYAKRKFPAASRRDCIQLCLGQAEFTCRSANFDRSTKTCELSEMDRITLSGTSAFQQQNTVDYLENNCADEPNKLCEFKRLPGRILKTVDSVYQDIGSIDECRDLCLNSPYRCHSYDYGDTGDMVCRLSHHSRITLTDVQDPYLQVPEATTFELSSCYNVTIECGAIDMITRIRTSKLFDGKVYAKGSPKSCAVDVKNSLEFEIRMGYQNLECNVRQSNSGRYMNDVVIQHHDTIVTSSDLGLAVTCQYDLANKSVSNKVLLDIKDDFEPALSEEVIVDSPNVLMKITSRDGSDVLRTAEVGDPLALKFEILDAQSPYEIFVRELVAMDGSDNAEITLIDSNGCPTDQFIMGPIYKSETSGKILLAHFDAFKFPTSELVQFRALVTPCMPTCEPVQCNQEDIGGELKSMSSYGRKRRALNVTVPFIGSVQTSNELYEQQLKAEQQKQLLSRAKHLRLRSKRATAKANAASSQPSQEDMLLVQSIQITDKFGFDKQRQQKHTKTPTIDDNDKMVIGGGTELGYCVNAIGLILAVTIFLLSQLAIIAIWTYLRQRRRKPYASSSERRSTTPTYVARNGNKTAKDSSVMTKSVTNSRTESLCKVYDRAFDGRHGRQF</sequence>
<feature type="signal peptide" evidence="4">
    <location>
        <begin position="1"/>
        <end position="32"/>
    </location>
</feature>
<name>A0A811U0S1_CERCA</name>
<dbReference type="InterPro" id="IPR003609">
    <property type="entry name" value="Pan_app"/>
</dbReference>
<evidence type="ECO:0000259" key="6">
    <source>
        <dbReference type="PROSITE" id="PS51034"/>
    </source>
</evidence>
<evidence type="ECO:0000256" key="1">
    <source>
        <dbReference type="SAM" id="Coils"/>
    </source>
</evidence>
<evidence type="ECO:0000259" key="5">
    <source>
        <dbReference type="PROSITE" id="PS50948"/>
    </source>
</evidence>
<evidence type="ECO:0000313" key="7">
    <source>
        <dbReference type="EMBL" id="CAD6992664.1"/>
    </source>
</evidence>
<reference evidence="7" key="1">
    <citation type="submission" date="2020-11" db="EMBL/GenBank/DDBJ databases">
        <authorList>
            <person name="Whitehead M."/>
        </authorList>
    </citation>
    <scope>NUCLEOTIDE SEQUENCE</scope>
    <source>
        <strain evidence="7">EGII</strain>
    </source>
</reference>
<feature type="domain" description="ZP" evidence="6">
    <location>
        <begin position="439"/>
        <end position="680"/>
    </location>
</feature>
<keyword evidence="3" id="KW-1133">Transmembrane helix</keyword>
<keyword evidence="8" id="KW-1185">Reference proteome</keyword>
<dbReference type="OrthoDB" id="5867217at2759"/>
<keyword evidence="3" id="KW-0472">Membrane</keyword>
<dbReference type="EMBL" id="CAJHJT010000001">
    <property type="protein sequence ID" value="CAD6992664.1"/>
    <property type="molecule type" value="Genomic_DNA"/>
</dbReference>
<organism evidence="7 8">
    <name type="scientific">Ceratitis capitata</name>
    <name type="common">Mediterranean fruit fly</name>
    <name type="synonym">Tephritis capitata</name>
    <dbReference type="NCBI Taxonomy" id="7213"/>
    <lineage>
        <taxon>Eukaryota</taxon>
        <taxon>Metazoa</taxon>
        <taxon>Ecdysozoa</taxon>
        <taxon>Arthropoda</taxon>
        <taxon>Hexapoda</taxon>
        <taxon>Insecta</taxon>
        <taxon>Pterygota</taxon>
        <taxon>Neoptera</taxon>
        <taxon>Endopterygota</taxon>
        <taxon>Diptera</taxon>
        <taxon>Brachycera</taxon>
        <taxon>Muscomorpha</taxon>
        <taxon>Tephritoidea</taxon>
        <taxon>Tephritidae</taxon>
        <taxon>Ceratitis</taxon>
        <taxon>Ceratitis</taxon>
    </lineage>
</organism>
<protein>
    <submittedName>
        <fullName evidence="7">(Mediterranean fruit fly) hypothetical protein</fullName>
    </submittedName>
</protein>
<feature type="transmembrane region" description="Helical" evidence="3">
    <location>
        <begin position="802"/>
        <end position="826"/>
    </location>
</feature>
<feature type="region of interest" description="Disordered" evidence="2">
    <location>
        <begin position="833"/>
        <end position="865"/>
    </location>
</feature>
<evidence type="ECO:0000256" key="2">
    <source>
        <dbReference type="SAM" id="MobiDB-lite"/>
    </source>
</evidence>
<dbReference type="InterPro" id="IPR001507">
    <property type="entry name" value="ZP_dom"/>
</dbReference>
<dbReference type="GO" id="GO:0009653">
    <property type="term" value="P:anatomical structure morphogenesis"/>
    <property type="evidence" value="ECO:0007669"/>
    <property type="project" value="TreeGrafter"/>
</dbReference>
<feature type="coiled-coil region" evidence="1">
    <location>
        <begin position="122"/>
        <end position="149"/>
    </location>
</feature>
<feature type="domain" description="Apple" evidence="5">
    <location>
        <begin position="171"/>
        <end position="255"/>
    </location>
</feature>
<evidence type="ECO:0000313" key="8">
    <source>
        <dbReference type="Proteomes" id="UP000606786"/>
    </source>
</evidence>
<dbReference type="Gene3D" id="3.50.4.10">
    <property type="entry name" value="Hepatocyte Growth Factor"/>
    <property type="match status" value="2"/>
</dbReference>
<feature type="compositionally biased region" description="Polar residues" evidence="2">
    <location>
        <begin position="852"/>
        <end position="865"/>
    </location>
</feature>
<dbReference type="SMART" id="SM00473">
    <property type="entry name" value="PAN_AP"/>
    <property type="match status" value="3"/>
</dbReference>
<dbReference type="SUPFAM" id="SSF57414">
    <property type="entry name" value="Hairpin loop containing domain-like"/>
    <property type="match status" value="2"/>
</dbReference>
<dbReference type="Pfam" id="PF00024">
    <property type="entry name" value="PAN_1"/>
    <property type="match status" value="3"/>
</dbReference>
<dbReference type="AlphaFoldDB" id="A0A811U0S1"/>
<dbReference type="CDD" id="cd01099">
    <property type="entry name" value="PAN_AP_HGF"/>
    <property type="match status" value="1"/>
</dbReference>
<comment type="caution">
    <text evidence="7">The sequence shown here is derived from an EMBL/GenBank/DDBJ whole genome shotgun (WGS) entry which is preliminary data.</text>
</comment>
<dbReference type="PROSITE" id="PS51034">
    <property type="entry name" value="ZP_2"/>
    <property type="match status" value="1"/>
</dbReference>
<dbReference type="Proteomes" id="UP000606786">
    <property type="component" value="Unassembled WGS sequence"/>
</dbReference>
<evidence type="ECO:0000256" key="3">
    <source>
        <dbReference type="SAM" id="Phobius"/>
    </source>
</evidence>
<dbReference type="PROSITE" id="PS50948">
    <property type="entry name" value="PAN"/>
    <property type="match status" value="3"/>
</dbReference>
<dbReference type="InterPro" id="IPR056953">
    <property type="entry name" value="CUT_N"/>
</dbReference>
<accession>A0A811U0S1</accession>
<keyword evidence="3" id="KW-0812">Transmembrane</keyword>
<feature type="domain" description="Apple" evidence="5">
    <location>
        <begin position="352"/>
        <end position="433"/>
    </location>
</feature>
<keyword evidence="1" id="KW-0175">Coiled coil</keyword>
<dbReference type="PANTHER" id="PTHR47327:SF2">
    <property type="entry name" value="FI18240P1-RELATED"/>
    <property type="match status" value="1"/>
</dbReference>
<gene>
    <name evidence="7" type="ORF">CCAP1982_LOCUS1509</name>
</gene>
<dbReference type="FunFam" id="3.50.4.10:FF:000009">
    <property type="entry name" value="GG11699"/>
    <property type="match status" value="1"/>
</dbReference>
<evidence type="ECO:0000256" key="4">
    <source>
        <dbReference type="SAM" id="SignalP"/>
    </source>
</evidence>